<comment type="caution">
    <text evidence="1">The sequence shown here is derived from an EMBL/GenBank/DDBJ whole genome shotgun (WGS) entry which is preliminary data.</text>
</comment>
<sequence length="47" mass="5151">MEEALNVLPTRETMRQLAESRQAVEAGDVLDGRDLAHLMDKRAQGGA</sequence>
<evidence type="ECO:0000313" key="2">
    <source>
        <dbReference type="Proteomes" id="UP000253495"/>
    </source>
</evidence>
<accession>A0A368VMX0</accession>
<evidence type="ECO:0000313" key="1">
    <source>
        <dbReference type="EMBL" id="RCW42860.1"/>
    </source>
</evidence>
<dbReference type="AlphaFoldDB" id="A0A368VMX0"/>
<keyword evidence="2" id="KW-1185">Reference proteome</keyword>
<proteinExistence type="predicted"/>
<name>A0A368VMX0_9ACTN</name>
<dbReference type="Proteomes" id="UP000253495">
    <property type="component" value="Unassembled WGS sequence"/>
</dbReference>
<organism evidence="1 2">
    <name type="scientific">Halopolyspora algeriensis</name>
    <dbReference type="NCBI Taxonomy" id="1500506"/>
    <lineage>
        <taxon>Bacteria</taxon>
        <taxon>Bacillati</taxon>
        <taxon>Actinomycetota</taxon>
        <taxon>Actinomycetes</taxon>
        <taxon>Actinomycetes incertae sedis</taxon>
        <taxon>Halopolyspora</taxon>
    </lineage>
</organism>
<dbReference type="RefSeq" id="WP_246195519.1">
    <property type="nucleotide sequence ID" value="NZ_QPJC01000008.1"/>
</dbReference>
<dbReference type="EMBL" id="QPJC01000008">
    <property type="protein sequence ID" value="RCW42860.1"/>
    <property type="molecule type" value="Genomic_DNA"/>
</dbReference>
<gene>
    <name evidence="1" type="ORF">DFQ14_108119</name>
</gene>
<reference evidence="1 2" key="1">
    <citation type="submission" date="2018-07" db="EMBL/GenBank/DDBJ databases">
        <title>Genomic Encyclopedia of Type Strains, Phase III (KMG-III): the genomes of soil and plant-associated and newly described type strains.</title>
        <authorList>
            <person name="Whitman W."/>
        </authorList>
    </citation>
    <scope>NUCLEOTIDE SEQUENCE [LARGE SCALE GENOMIC DNA]</scope>
    <source>
        <strain evidence="1 2">CECT 8575</strain>
    </source>
</reference>
<protein>
    <submittedName>
        <fullName evidence="1">Uncharacterized protein</fullName>
    </submittedName>
</protein>